<dbReference type="Pfam" id="PF13516">
    <property type="entry name" value="LRR_6"/>
    <property type="match status" value="2"/>
</dbReference>
<keyword evidence="2" id="KW-1185">Reference proteome</keyword>
<proteinExistence type="predicted"/>
<evidence type="ECO:0000313" key="2">
    <source>
        <dbReference type="Proteomes" id="UP000439903"/>
    </source>
</evidence>
<accession>A0A8H4EMA0</accession>
<dbReference type="InterPro" id="IPR001611">
    <property type="entry name" value="Leu-rich_rpt"/>
</dbReference>
<dbReference type="AlphaFoldDB" id="A0A8H4EMA0"/>
<dbReference type="Proteomes" id="UP000439903">
    <property type="component" value="Unassembled WGS sequence"/>
</dbReference>
<protein>
    <submittedName>
        <fullName evidence="1">F-box domain-containing protein</fullName>
    </submittedName>
</protein>
<dbReference type="EMBL" id="WTPW01000395">
    <property type="protein sequence ID" value="KAF0515538.1"/>
    <property type="molecule type" value="Genomic_DNA"/>
</dbReference>
<sequence length="255" mass="29326">MNFLPIECLRQIFKNFQTNFSSLHSCLLINRIWFSIVVEILWNEPTIPLNDIRIMKILLLLLDNNEKFQLVAFNNVIPSGPKPLLDYTNYITTINNKLDEGIVEWLKINELEISNEIMKLIKRLLTNNLLKKCKLKVLQVAIDELPGGWEEVLEVTSLNNLDLSKYDIGPNGLIKITKTLKNLKILSLEENNIEVEGVRELIKALQLKSLNISMNEISDKGGSGKVLNGAQWSCEWSRWSSEWSQWILLFSSPFA</sequence>
<organism evidence="1 2">
    <name type="scientific">Gigaspora margarita</name>
    <dbReference type="NCBI Taxonomy" id="4874"/>
    <lineage>
        <taxon>Eukaryota</taxon>
        <taxon>Fungi</taxon>
        <taxon>Fungi incertae sedis</taxon>
        <taxon>Mucoromycota</taxon>
        <taxon>Glomeromycotina</taxon>
        <taxon>Glomeromycetes</taxon>
        <taxon>Diversisporales</taxon>
        <taxon>Gigasporaceae</taxon>
        <taxon>Gigaspora</taxon>
    </lineage>
</organism>
<comment type="caution">
    <text evidence="1">The sequence shown here is derived from an EMBL/GenBank/DDBJ whole genome shotgun (WGS) entry which is preliminary data.</text>
</comment>
<dbReference type="Gene3D" id="3.80.10.10">
    <property type="entry name" value="Ribonuclease Inhibitor"/>
    <property type="match status" value="1"/>
</dbReference>
<dbReference type="SUPFAM" id="SSF52047">
    <property type="entry name" value="RNI-like"/>
    <property type="match status" value="1"/>
</dbReference>
<dbReference type="InterPro" id="IPR032675">
    <property type="entry name" value="LRR_dom_sf"/>
</dbReference>
<name>A0A8H4EMA0_GIGMA</name>
<reference evidence="1 2" key="1">
    <citation type="journal article" date="2019" name="Environ. Microbiol.">
        <title>At the nexus of three kingdoms: the genome of the mycorrhizal fungus Gigaspora margarita provides insights into plant, endobacterial and fungal interactions.</title>
        <authorList>
            <person name="Venice F."/>
            <person name="Ghignone S."/>
            <person name="Salvioli di Fossalunga A."/>
            <person name="Amselem J."/>
            <person name="Novero M."/>
            <person name="Xianan X."/>
            <person name="Sedzielewska Toro K."/>
            <person name="Morin E."/>
            <person name="Lipzen A."/>
            <person name="Grigoriev I.V."/>
            <person name="Henrissat B."/>
            <person name="Martin F.M."/>
            <person name="Bonfante P."/>
        </authorList>
    </citation>
    <scope>NUCLEOTIDE SEQUENCE [LARGE SCALE GENOMIC DNA]</scope>
    <source>
        <strain evidence="1 2">BEG34</strain>
    </source>
</reference>
<gene>
    <name evidence="1" type="ORF">F8M41_017305</name>
</gene>
<evidence type="ECO:0000313" key="1">
    <source>
        <dbReference type="EMBL" id="KAF0515538.1"/>
    </source>
</evidence>
<dbReference type="OrthoDB" id="2350118at2759"/>